<proteinExistence type="predicted"/>
<accession>A0AA38F8W0</accession>
<keyword evidence="3" id="KW-1185">Reference proteome</keyword>
<protein>
    <submittedName>
        <fullName evidence="2">Uncharacterized protein</fullName>
    </submittedName>
</protein>
<feature type="non-terminal residue" evidence="2">
    <location>
        <position position="128"/>
    </location>
</feature>
<dbReference type="EMBL" id="JAHRHJ020001710">
    <property type="protein sequence ID" value="KAH9293095.1"/>
    <property type="molecule type" value="Genomic_DNA"/>
</dbReference>
<comment type="caution">
    <text evidence="2">The sequence shown here is derived from an EMBL/GenBank/DDBJ whole genome shotgun (WGS) entry which is preliminary data.</text>
</comment>
<name>A0AA38F8W0_TAXCH</name>
<reference evidence="2 3" key="1">
    <citation type="journal article" date="2021" name="Nat. Plants">
        <title>The Taxus genome provides insights into paclitaxel biosynthesis.</title>
        <authorList>
            <person name="Xiong X."/>
            <person name="Gou J."/>
            <person name="Liao Q."/>
            <person name="Li Y."/>
            <person name="Zhou Q."/>
            <person name="Bi G."/>
            <person name="Li C."/>
            <person name="Du R."/>
            <person name="Wang X."/>
            <person name="Sun T."/>
            <person name="Guo L."/>
            <person name="Liang H."/>
            <person name="Lu P."/>
            <person name="Wu Y."/>
            <person name="Zhang Z."/>
            <person name="Ro D.K."/>
            <person name="Shang Y."/>
            <person name="Huang S."/>
            <person name="Yan J."/>
        </authorList>
    </citation>
    <scope>NUCLEOTIDE SEQUENCE [LARGE SCALE GENOMIC DNA]</scope>
    <source>
        <strain evidence="2">Ta-2019</strain>
    </source>
</reference>
<evidence type="ECO:0000313" key="2">
    <source>
        <dbReference type="EMBL" id="KAH9293095.1"/>
    </source>
</evidence>
<organism evidence="2 3">
    <name type="scientific">Taxus chinensis</name>
    <name type="common">Chinese yew</name>
    <name type="synonym">Taxus wallichiana var. chinensis</name>
    <dbReference type="NCBI Taxonomy" id="29808"/>
    <lineage>
        <taxon>Eukaryota</taxon>
        <taxon>Viridiplantae</taxon>
        <taxon>Streptophyta</taxon>
        <taxon>Embryophyta</taxon>
        <taxon>Tracheophyta</taxon>
        <taxon>Spermatophyta</taxon>
        <taxon>Pinopsida</taxon>
        <taxon>Pinidae</taxon>
        <taxon>Conifers II</taxon>
        <taxon>Cupressales</taxon>
        <taxon>Taxaceae</taxon>
        <taxon>Taxus</taxon>
    </lineage>
</organism>
<dbReference type="AlphaFoldDB" id="A0AA38F8W0"/>
<evidence type="ECO:0000313" key="3">
    <source>
        <dbReference type="Proteomes" id="UP000824469"/>
    </source>
</evidence>
<feature type="region of interest" description="Disordered" evidence="1">
    <location>
        <begin position="98"/>
        <end position="128"/>
    </location>
</feature>
<evidence type="ECO:0000256" key="1">
    <source>
        <dbReference type="SAM" id="MobiDB-lite"/>
    </source>
</evidence>
<gene>
    <name evidence="2" type="ORF">KI387_041703</name>
</gene>
<dbReference type="Proteomes" id="UP000824469">
    <property type="component" value="Unassembled WGS sequence"/>
</dbReference>
<sequence>MEIKGRVVRSMKLVVNSLDFTSLNIIQLQNFTNVDGNLDNGDSCSQDEDLDNGDGCLDEEDIDIVGGCCFYLKEDLESNDEGGKVVQIGVQTGDSLYDTGYDNSNYREGRPKGYDSSNYTEGQPMLVG</sequence>